<evidence type="ECO:0000256" key="3">
    <source>
        <dbReference type="SAM" id="Phobius"/>
    </source>
</evidence>
<dbReference type="InterPro" id="IPR050515">
    <property type="entry name" value="Beta-lactam/transpept"/>
</dbReference>
<dbReference type="Gene3D" id="3.40.710.10">
    <property type="entry name" value="DD-peptidase/beta-lactamase superfamily"/>
    <property type="match status" value="1"/>
</dbReference>
<dbReference type="SMART" id="SM00740">
    <property type="entry name" value="PASTA"/>
    <property type="match status" value="2"/>
</dbReference>
<dbReference type="SUPFAM" id="SSF56519">
    <property type="entry name" value="Penicillin binding protein dimerisation domain"/>
    <property type="match status" value="1"/>
</dbReference>
<evidence type="ECO:0000256" key="2">
    <source>
        <dbReference type="ARBA" id="ARBA00023136"/>
    </source>
</evidence>
<keyword evidence="2 3" id="KW-0472">Membrane</keyword>
<dbReference type="Gene3D" id="3.90.1310.10">
    <property type="entry name" value="Penicillin-binding protein 2a (Domain 2)"/>
    <property type="match status" value="1"/>
</dbReference>
<dbReference type="SUPFAM" id="SSF56601">
    <property type="entry name" value="beta-lactamase/transpeptidase-like"/>
    <property type="match status" value="1"/>
</dbReference>
<protein>
    <recommendedName>
        <fullName evidence="4">PASTA domain-containing protein</fullName>
    </recommendedName>
</protein>
<dbReference type="Pfam" id="PF03793">
    <property type="entry name" value="PASTA"/>
    <property type="match status" value="1"/>
</dbReference>
<dbReference type="PANTHER" id="PTHR30627">
    <property type="entry name" value="PEPTIDOGLYCAN D,D-TRANSPEPTIDASE"/>
    <property type="match status" value="1"/>
</dbReference>
<feature type="transmembrane region" description="Helical" evidence="3">
    <location>
        <begin position="15"/>
        <end position="34"/>
    </location>
</feature>
<evidence type="ECO:0000259" key="4">
    <source>
        <dbReference type="PROSITE" id="PS51178"/>
    </source>
</evidence>
<dbReference type="InterPro" id="IPR001460">
    <property type="entry name" value="PCN-bd_Tpept"/>
</dbReference>
<dbReference type="AlphaFoldDB" id="A0A1F7WPB2"/>
<dbReference type="InterPro" id="IPR012338">
    <property type="entry name" value="Beta-lactam/transpept-like"/>
</dbReference>
<evidence type="ECO:0000313" key="6">
    <source>
        <dbReference type="Proteomes" id="UP000178735"/>
    </source>
</evidence>
<sequence>MYEFVEIKRTHKSRLIFVGALVCVFVSLVILRLYTVQISEHEKWKSLGLKTVRYTVSKKRGSIYDRNLSKLAISSPVKSCYICPEEVLTNSEGVAMELSKRLGIPRDKILQSSLRKSKFVWIKRAVADETAEEIQKLGLPGVYFKSEFKRIYPYGGLASNLLGCVGPDGGGILDNKGLEGIELVYNNYLKGVTGVIKRQFESRVTAGSKNWDVDSRYFGGVSIHLTIDDIIQSIIEKELDQIYKFYKPKSTIIIVQNPLTGELLGMATRPGYDANNIRGTTPESRKNRALVDIYEPGSTFKILTFAGALDAGVIDENEVFTCGGSIKIFGDQFTIKCHDFHGRQTYLEAFANSCNPVTIQIAMKMGKEKFYESIKKAGFGTPTNILPNAGESAGILRETKRWSALSLPSMSIGQEIGVNGVQLISAASAVLNDGVMMKPILVTALEDANSKTIRKFDIEPHIRLFSKETCEKMKKALKKVIVAGTGKKAAVEGYEILGKTGTSQKSSGRAYEAGRYFSSFLGFINEPHFKLSILVVINEPELPAGTKDVHGGTVAAPAFKNVAEKILMYYNILPEEKKIETFVSTGDLQKAVKIPDIVGLTASEARIKFQDKIRIQFLGNGPLVVKQFPKPFKFLPIDESVIAYLGTSEDLNANQKNEKNFFMPMLIGKSMKESLEILKNYNLSCEFSGSGFVAEQKPMPGELLSDDNTVRLNFSMNKN</sequence>
<dbReference type="PROSITE" id="PS51178">
    <property type="entry name" value="PASTA"/>
    <property type="match status" value="1"/>
</dbReference>
<name>A0A1F7WPB2_9BACT</name>
<dbReference type="Gene3D" id="3.30.450.330">
    <property type="match status" value="1"/>
</dbReference>
<keyword evidence="3" id="KW-1133">Transmembrane helix</keyword>
<dbReference type="InterPro" id="IPR005543">
    <property type="entry name" value="PASTA_dom"/>
</dbReference>
<accession>A0A1F7WPB2</accession>
<reference evidence="5 6" key="1">
    <citation type="journal article" date="2016" name="Nat. Commun.">
        <title>Thousands of microbial genomes shed light on interconnected biogeochemical processes in an aquifer system.</title>
        <authorList>
            <person name="Anantharaman K."/>
            <person name="Brown C.T."/>
            <person name="Hug L.A."/>
            <person name="Sharon I."/>
            <person name="Castelle C.J."/>
            <person name="Probst A.J."/>
            <person name="Thomas B.C."/>
            <person name="Singh A."/>
            <person name="Wilkins M.J."/>
            <person name="Karaoz U."/>
            <person name="Brodie E.L."/>
            <person name="Williams K.H."/>
            <person name="Hubbard S.S."/>
            <person name="Banfield J.F."/>
        </authorList>
    </citation>
    <scope>NUCLEOTIDE SEQUENCE [LARGE SCALE GENOMIC DNA]</scope>
</reference>
<dbReference type="SUPFAM" id="SSF54184">
    <property type="entry name" value="Penicillin-binding protein 2x (pbp-2x), c-terminal domain"/>
    <property type="match status" value="1"/>
</dbReference>
<evidence type="ECO:0000313" key="5">
    <source>
        <dbReference type="EMBL" id="OGM04673.1"/>
    </source>
</evidence>
<evidence type="ECO:0000256" key="1">
    <source>
        <dbReference type="ARBA" id="ARBA00004370"/>
    </source>
</evidence>
<dbReference type="PANTHER" id="PTHR30627:SF1">
    <property type="entry name" value="PEPTIDOGLYCAN D,D-TRANSPEPTIDASE FTSI"/>
    <property type="match status" value="1"/>
</dbReference>
<dbReference type="EMBL" id="MGFH01000138">
    <property type="protein sequence ID" value="OGM04673.1"/>
    <property type="molecule type" value="Genomic_DNA"/>
</dbReference>
<dbReference type="GO" id="GO:0008658">
    <property type="term" value="F:penicillin binding"/>
    <property type="evidence" value="ECO:0007669"/>
    <property type="project" value="InterPro"/>
</dbReference>
<dbReference type="Proteomes" id="UP000178735">
    <property type="component" value="Unassembled WGS sequence"/>
</dbReference>
<gene>
    <name evidence="5" type="ORF">A2008_05500</name>
</gene>
<dbReference type="GO" id="GO:0005886">
    <property type="term" value="C:plasma membrane"/>
    <property type="evidence" value="ECO:0007669"/>
    <property type="project" value="TreeGrafter"/>
</dbReference>
<dbReference type="InterPro" id="IPR005311">
    <property type="entry name" value="PBP_dimer"/>
</dbReference>
<feature type="domain" description="PASTA" evidence="4">
    <location>
        <begin position="657"/>
        <end position="716"/>
    </location>
</feature>
<dbReference type="STRING" id="1817813.A2008_05500"/>
<dbReference type="GO" id="GO:0071555">
    <property type="term" value="P:cell wall organization"/>
    <property type="evidence" value="ECO:0007669"/>
    <property type="project" value="TreeGrafter"/>
</dbReference>
<dbReference type="CDD" id="cd06575">
    <property type="entry name" value="PASTA_Pbp2x-like_2"/>
    <property type="match status" value="1"/>
</dbReference>
<keyword evidence="3" id="KW-0812">Transmembrane</keyword>
<dbReference type="Pfam" id="PF03717">
    <property type="entry name" value="PBP_dimer"/>
    <property type="match status" value="1"/>
</dbReference>
<dbReference type="Pfam" id="PF00905">
    <property type="entry name" value="Transpeptidase"/>
    <property type="match status" value="1"/>
</dbReference>
<comment type="subcellular location">
    <subcellularLocation>
        <location evidence="1">Membrane</location>
    </subcellularLocation>
</comment>
<proteinExistence type="predicted"/>
<organism evidence="5 6">
    <name type="scientific">Candidatus Wallbacteria bacterium GWC2_49_35</name>
    <dbReference type="NCBI Taxonomy" id="1817813"/>
    <lineage>
        <taxon>Bacteria</taxon>
        <taxon>Candidatus Walliibacteriota</taxon>
    </lineage>
</organism>
<comment type="caution">
    <text evidence="5">The sequence shown here is derived from an EMBL/GenBank/DDBJ whole genome shotgun (WGS) entry which is preliminary data.</text>
</comment>
<dbReference type="InterPro" id="IPR036138">
    <property type="entry name" value="PBP_dimer_sf"/>
</dbReference>